<feature type="domain" description="Transmembrane protein 106 N-terminal" evidence="8">
    <location>
        <begin position="15"/>
        <end position="79"/>
    </location>
</feature>
<evidence type="ECO:0000256" key="5">
    <source>
        <dbReference type="ARBA" id="ARBA00023136"/>
    </source>
</evidence>
<name>A0A6P3VEG9_CLUHA</name>
<sequence>MVSFGHGSSLQEDQNVLIDQSKDKRRLSKWREYGSTGGDSTGDTCPTCHGIGRIPRGQENQLVAVIPCSDQRLRPRHTKLYVSISVAVCLLTCALILFFLFPRSMTLSPVINTSVLVYFTPSTVEMKVTNVLNITNENFVSVQAHDMDLQALIWDTVVGKIKISNVTTVPPRSEKLITVEIPITIEDIGLNGYCKSVHIRIHTLFLHLQMTMKVFYLGHSEQLSMDTFQYIDCGTNSTIPRPT</sequence>
<evidence type="ECO:0000259" key="7">
    <source>
        <dbReference type="Pfam" id="PF07092"/>
    </source>
</evidence>
<organism evidence="9 10">
    <name type="scientific">Clupea harengus</name>
    <name type="common">Atlantic herring</name>
    <dbReference type="NCBI Taxonomy" id="7950"/>
    <lineage>
        <taxon>Eukaryota</taxon>
        <taxon>Metazoa</taxon>
        <taxon>Chordata</taxon>
        <taxon>Craniata</taxon>
        <taxon>Vertebrata</taxon>
        <taxon>Euteleostomi</taxon>
        <taxon>Actinopterygii</taxon>
        <taxon>Neopterygii</taxon>
        <taxon>Teleostei</taxon>
        <taxon>Clupei</taxon>
        <taxon>Clupeiformes</taxon>
        <taxon>Clupeoidei</taxon>
        <taxon>Clupeidae</taxon>
        <taxon>Clupea</taxon>
    </lineage>
</organism>
<protein>
    <submittedName>
        <fullName evidence="10">Transmembrane protein 106A</fullName>
    </submittedName>
</protein>
<dbReference type="CTD" id="113277"/>
<accession>A0A6P3VEG9</accession>
<evidence type="ECO:0000256" key="2">
    <source>
        <dbReference type="ARBA" id="ARBA00008111"/>
    </source>
</evidence>
<dbReference type="PANTHER" id="PTHR28556:SF6">
    <property type="entry name" value="TRANSMEMBRANE PROTEIN 106A"/>
    <property type="match status" value="1"/>
</dbReference>
<feature type="transmembrane region" description="Helical" evidence="6">
    <location>
        <begin position="80"/>
        <end position="101"/>
    </location>
</feature>
<dbReference type="Pfam" id="PF21002">
    <property type="entry name" value="TMEM106_N"/>
    <property type="match status" value="1"/>
</dbReference>
<dbReference type="SUPFAM" id="SSF117070">
    <property type="entry name" value="LEA14-like"/>
    <property type="match status" value="1"/>
</dbReference>
<dbReference type="RefSeq" id="XP_012670053.2">
    <property type="nucleotide sequence ID" value="XM_012814599.3"/>
</dbReference>
<proteinExistence type="inferred from homology"/>
<comment type="similarity">
    <text evidence="2">Belongs to the TMEM106 family.</text>
</comment>
<keyword evidence="9" id="KW-1185">Reference proteome</keyword>
<dbReference type="GeneID" id="105888851"/>
<evidence type="ECO:0000256" key="6">
    <source>
        <dbReference type="SAM" id="Phobius"/>
    </source>
</evidence>
<evidence type="ECO:0000313" key="10">
    <source>
        <dbReference type="RefSeq" id="XP_012670053.2"/>
    </source>
</evidence>
<keyword evidence="5 6" id="KW-0472">Membrane</keyword>
<dbReference type="InterPro" id="IPR048511">
    <property type="entry name" value="TMEM106_N"/>
</dbReference>
<dbReference type="InterPro" id="IPR048509">
    <property type="entry name" value="TMEM106_C"/>
</dbReference>
<dbReference type="PANTHER" id="PTHR28556">
    <property type="entry name" value="TRANSMEMBRANE PROTEIN 106B"/>
    <property type="match status" value="1"/>
</dbReference>
<dbReference type="Proteomes" id="UP000515152">
    <property type="component" value="Chromosome 23"/>
</dbReference>
<evidence type="ECO:0000259" key="8">
    <source>
        <dbReference type="Pfam" id="PF21002"/>
    </source>
</evidence>
<gene>
    <name evidence="10" type="primary">tmem106a</name>
</gene>
<evidence type="ECO:0000256" key="3">
    <source>
        <dbReference type="ARBA" id="ARBA00022692"/>
    </source>
</evidence>
<reference evidence="10" key="1">
    <citation type="submission" date="2025-08" db="UniProtKB">
        <authorList>
            <consortium name="RefSeq"/>
        </authorList>
    </citation>
    <scope>IDENTIFICATION</scope>
</reference>
<keyword evidence="4 6" id="KW-1133">Transmembrane helix</keyword>
<feature type="domain" description="Transmembrane protein 106 C-terminal" evidence="7">
    <location>
        <begin position="102"/>
        <end position="238"/>
    </location>
</feature>
<dbReference type="Pfam" id="PF07092">
    <property type="entry name" value="TMEM106"/>
    <property type="match status" value="1"/>
</dbReference>
<dbReference type="KEGG" id="char:105888851"/>
<dbReference type="GO" id="GO:0012505">
    <property type="term" value="C:endomembrane system"/>
    <property type="evidence" value="ECO:0007669"/>
    <property type="project" value="UniProtKB-SubCell"/>
</dbReference>
<comment type="subcellular location">
    <subcellularLocation>
        <location evidence="1">Endomembrane system</location>
    </subcellularLocation>
</comment>
<evidence type="ECO:0000256" key="1">
    <source>
        <dbReference type="ARBA" id="ARBA00004308"/>
    </source>
</evidence>
<keyword evidence="3 6" id="KW-0812">Transmembrane</keyword>
<dbReference type="AlphaFoldDB" id="A0A6P3VEG9"/>
<evidence type="ECO:0000256" key="4">
    <source>
        <dbReference type="ARBA" id="ARBA00022989"/>
    </source>
</evidence>
<evidence type="ECO:0000313" key="9">
    <source>
        <dbReference type="Proteomes" id="UP000515152"/>
    </source>
</evidence>
<dbReference type="OrthoDB" id="508875at2759"/>
<dbReference type="InterPro" id="IPR009790">
    <property type="entry name" value="TMEM106"/>
</dbReference>